<reference evidence="3 4" key="1">
    <citation type="journal article" date="2019" name="G3 (Bethesda)">
        <title>Sequencing of a Wild Apple (Malus baccata) Genome Unravels the Differences Between Cultivated and Wild Apple Species Regarding Disease Resistance and Cold Tolerance.</title>
        <authorList>
            <person name="Chen X."/>
        </authorList>
    </citation>
    <scope>NUCLEOTIDE SEQUENCE [LARGE SCALE GENOMIC DNA]</scope>
    <source>
        <strain evidence="4">cv. Shandingzi</strain>
        <tissue evidence="3">Leaves</tissue>
    </source>
</reference>
<feature type="transmembrane region" description="Helical" evidence="2">
    <location>
        <begin position="43"/>
        <end position="66"/>
    </location>
</feature>
<accession>A0A540L2Q6</accession>
<dbReference type="Proteomes" id="UP000315295">
    <property type="component" value="Unassembled WGS sequence"/>
</dbReference>
<keyword evidence="2" id="KW-1133">Transmembrane helix</keyword>
<keyword evidence="2" id="KW-0812">Transmembrane</keyword>
<dbReference type="EMBL" id="VIEB01000795">
    <property type="protein sequence ID" value="TQD80766.1"/>
    <property type="molecule type" value="Genomic_DNA"/>
</dbReference>
<organism evidence="3 4">
    <name type="scientific">Malus baccata</name>
    <name type="common">Siberian crab apple</name>
    <name type="synonym">Pyrus baccata</name>
    <dbReference type="NCBI Taxonomy" id="106549"/>
    <lineage>
        <taxon>Eukaryota</taxon>
        <taxon>Viridiplantae</taxon>
        <taxon>Streptophyta</taxon>
        <taxon>Embryophyta</taxon>
        <taxon>Tracheophyta</taxon>
        <taxon>Spermatophyta</taxon>
        <taxon>Magnoliopsida</taxon>
        <taxon>eudicotyledons</taxon>
        <taxon>Gunneridae</taxon>
        <taxon>Pentapetalae</taxon>
        <taxon>rosids</taxon>
        <taxon>fabids</taxon>
        <taxon>Rosales</taxon>
        <taxon>Rosaceae</taxon>
        <taxon>Amygdaloideae</taxon>
        <taxon>Maleae</taxon>
        <taxon>Malus</taxon>
    </lineage>
</organism>
<dbReference type="AlphaFoldDB" id="A0A540L2Q6"/>
<evidence type="ECO:0000256" key="1">
    <source>
        <dbReference type="SAM" id="MobiDB-lite"/>
    </source>
</evidence>
<dbReference type="STRING" id="106549.A0A540L2Q6"/>
<keyword evidence="4" id="KW-1185">Reference proteome</keyword>
<keyword evidence="2" id="KW-0472">Membrane</keyword>
<name>A0A540L2Q6_MALBA</name>
<protein>
    <submittedName>
        <fullName evidence="3">Uncharacterized protein</fullName>
    </submittedName>
</protein>
<comment type="caution">
    <text evidence="3">The sequence shown here is derived from an EMBL/GenBank/DDBJ whole genome shotgun (WGS) entry which is preliminary data.</text>
</comment>
<evidence type="ECO:0000313" key="3">
    <source>
        <dbReference type="EMBL" id="TQD80766.1"/>
    </source>
</evidence>
<evidence type="ECO:0000313" key="4">
    <source>
        <dbReference type="Proteomes" id="UP000315295"/>
    </source>
</evidence>
<feature type="region of interest" description="Disordered" evidence="1">
    <location>
        <begin position="88"/>
        <end position="109"/>
    </location>
</feature>
<evidence type="ECO:0000256" key="2">
    <source>
        <dbReference type="SAM" id="Phobius"/>
    </source>
</evidence>
<gene>
    <name evidence="3" type="ORF">C1H46_033683</name>
</gene>
<proteinExistence type="predicted"/>
<sequence length="109" mass="11662">MLTERSIWSQTVADAAGQTTEAVEEAKPVASSTIQTISSADPIVIAGTAGALFLAYFLLPPVWSALSFSLRGYQGSLTPAYINKELPSDRYSTREGQGQGWHSPPTIEC</sequence>